<dbReference type="Proteomes" id="UP000774326">
    <property type="component" value="Unassembled WGS sequence"/>
</dbReference>
<sequence>MFGFVPTSNNTTTFGSKDLQKALNNQRCELIFFWLFSFRQNSTCTGTIPFSAPSYCSSSLMETCVVYSNKWALTSLELTEDLAISF</sequence>
<organism evidence="1 2">
    <name type="scientific">Wickerhamomyces pijperi</name>
    <name type="common">Yeast</name>
    <name type="synonym">Pichia pijperi</name>
    <dbReference type="NCBI Taxonomy" id="599730"/>
    <lineage>
        <taxon>Eukaryota</taxon>
        <taxon>Fungi</taxon>
        <taxon>Dikarya</taxon>
        <taxon>Ascomycota</taxon>
        <taxon>Saccharomycotina</taxon>
        <taxon>Saccharomycetes</taxon>
        <taxon>Phaffomycetales</taxon>
        <taxon>Wickerhamomycetaceae</taxon>
        <taxon>Wickerhamomyces</taxon>
    </lineage>
</organism>
<protein>
    <submittedName>
        <fullName evidence="1">Uncharacterized protein</fullName>
    </submittedName>
</protein>
<proteinExistence type="predicted"/>
<reference evidence="1" key="2">
    <citation type="submission" date="2021-01" db="EMBL/GenBank/DDBJ databases">
        <authorList>
            <person name="Schikora-Tamarit M.A."/>
        </authorList>
    </citation>
    <scope>NUCLEOTIDE SEQUENCE</scope>
    <source>
        <strain evidence="1">CBS2887</strain>
    </source>
</reference>
<keyword evidence="2" id="KW-1185">Reference proteome</keyword>
<dbReference type="AlphaFoldDB" id="A0A9P8Q877"/>
<name>A0A9P8Q877_WICPI</name>
<reference evidence="1" key="1">
    <citation type="journal article" date="2021" name="Open Biol.">
        <title>Shared evolutionary footprints suggest mitochondrial oxidative damage underlies multiple complex I losses in fungi.</title>
        <authorList>
            <person name="Schikora-Tamarit M.A."/>
            <person name="Marcet-Houben M."/>
            <person name="Nosek J."/>
            <person name="Gabaldon T."/>
        </authorList>
    </citation>
    <scope>NUCLEOTIDE SEQUENCE</scope>
    <source>
        <strain evidence="1">CBS2887</strain>
    </source>
</reference>
<comment type="caution">
    <text evidence="1">The sequence shown here is derived from an EMBL/GenBank/DDBJ whole genome shotgun (WGS) entry which is preliminary data.</text>
</comment>
<accession>A0A9P8Q877</accession>
<evidence type="ECO:0000313" key="1">
    <source>
        <dbReference type="EMBL" id="KAH3685751.1"/>
    </source>
</evidence>
<dbReference type="EMBL" id="JAEUBG010001815">
    <property type="protein sequence ID" value="KAH3685751.1"/>
    <property type="molecule type" value="Genomic_DNA"/>
</dbReference>
<evidence type="ECO:0000313" key="2">
    <source>
        <dbReference type="Proteomes" id="UP000774326"/>
    </source>
</evidence>
<gene>
    <name evidence="1" type="ORF">WICPIJ_003270</name>
</gene>